<name>A0A8E2JRD2_9PEZI</name>
<evidence type="ECO:0000313" key="1">
    <source>
        <dbReference type="EMBL" id="OCL06663.1"/>
    </source>
</evidence>
<reference evidence="1 2" key="1">
    <citation type="journal article" date="2016" name="Nat. Commun.">
        <title>Ectomycorrhizal ecology is imprinted in the genome of the dominant symbiotic fungus Cenococcum geophilum.</title>
        <authorList>
            <consortium name="DOE Joint Genome Institute"/>
            <person name="Peter M."/>
            <person name="Kohler A."/>
            <person name="Ohm R.A."/>
            <person name="Kuo A."/>
            <person name="Krutzmann J."/>
            <person name="Morin E."/>
            <person name="Arend M."/>
            <person name="Barry K.W."/>
            <person name="Binder M."/>
            <person name="Choi C."/>
            <person name="Clum A."/>
            <person name="Copeland A."/>
            <person name="Grisel N."/>
            <person name="Haridas S."/>
            <person name="Kipfer T."/>
            <person name="LaButti K."/>
            <person name="Lindquist E."/>
            <person name="Lipzen A."/>
            <person name="Maire R."/>
            <person name="Meier B."/>
            <person name="Mihaltcheva S."/>
            <person name="Molinier V."/>
            <person name="Murat C."/>
            <person name="Poggeler S."/>
            <person name="Quandt C.A."/>
            <person name="Sperisen C."/>
            <person name="Tritt A."/>
            <person name="Tisserant E."/>
            <person name="Crous P.W."/>
            <person name="Henrissat B."/>
            <person name="Nehls U."/>
            <person name="Egli S."/>
            <person name="Spatafora J.W."/>
            <person name="Grigoriev I.V."/>
            <person name="Martin F.M."/>
        </authorList>
    </citation>
    <scope>NUCLEOTIDE SEQUENCE [LARGE SCALE GENOMIC DNA]</scope>
    <source>
        <strain evidence="1 2">CBS 207.34</strain>
    </source>
</reference>
<dbReference type="Proteomes" id="UP000250140">
    <property type="component" value="Unassembled WGS sequence"/>
</dbReference>
<protein>
    <submittedName>
        <fullName evidence="1">Uncharacterized protein</fullName>
    </submittedName>
</protein>
<evidence type="ECO:0000313" key="2">
    <source>
        <dbReference type="Proteomes" id="UP000250140"/>
    </source>
</evidence>
<dbReference type="AlphaFoldDB" id="A0A8E2JRD2"/>
<accession>A0A8E2JRD2</accession>
<gene>
    <name evidence="1" type="ORF">AOQ84DRAFT_73101</name>
</gene>
<proteinExistence type="predicted"/>
<keyword evidence="2" id="KW-1185">Reference proteome</keyword>
<organism evidence="1 2">
    <name type="scientific">Glonium stellatum</name>
    <dbReference type="NCBI Taxonomy" id="574774"/>
    <lineage>
        <taxon>Eukaryota</taxon>
        <taxon>Fungi</taxon>
        <taxon>Dikarya</taxon>
        <taxon>Ascomycota</taxon>
        <taxon>Pezizomycotina</taxon>
        <taxon>Dothideomycetes</taxon>
        <taxon>Pleosporomycetidae</taxon>
        <taxon>Gloniales</taxon>
        <taxon>Gloniaceae</taxon>
        <taxon>Glonium</taxon>
    </lineage>
</organism>
<sequence>MPPLPDHTPAPYCCLFSHYHIRPRGRIKLQLLSARAVRLSFCLLVLAATCLLVQTPQQTPVRRPRDRLAFVFARPLEHLARLCALIGPCLLKTHSVLPPLRHLPL</sequence>
<dbReference type="EMBL" id="KV750011">
    <property type="protein sequence ID" value="OCL06663.1"/>
    <property type="molecule type" value="Genomic_DNA"/>
</dbReference>